<dbReference type="SUPFAM" id="SSF53756">
    <property type="entry name" value="UDP-Glycosyltransferase/glycogen phosphorylase"/>
    <property type="match status" value="1"/>
</dbReference>
<accession>A0AAI8VNP9</accession>
<gene>
    <name evidence="2" type="ORF">KHLLAP_LOCUS8769</name>
</gene>
<dbReference type="PANTHER" id="PTHR21015:SF22">
    <property type="entry name" value="GLYCOSYLTRANSFERASE"/>
    <property type="match status" value="1"/>
</dbReference>
<sequence length="507" mass="55412">MTSPPDAPDAAHWPFILIVSHSLSGHLAPMIRISSALHARGWTVYFLGPTAHASRIQFTGATFIPLRGSANLDDQVYYESPPVDGYNDLHWAERVMIDFRVQCLDPLPEQWICVKAALEKLHSLDPDRQVIVLAEAFFYGILPLQYGAPLPGKRPKTLCISVTIPAIRSAKLPPCGYPFPFDPTPAGRELNARLWVSWKRKGAALTALLEQKMSEVGATRSVGEPFLSGANYLCHSKILQLGVPGFEFPRSDWPPGFRFAGLVQGKKANKDAKAISPQEEAEVKAKAKAKQPDFPWWTELVSNSALPRQDPRRKKVVVVAQGTVETNPNDLIIPTIRAFADREDVLVVAILGWRGAKLSLSTSNLSNPDITTTTTKNDENDAIAESPLPANARIADYLSYDAALSHADAWVHNGGFGAVNHGIANGVPMVVAGEGMDKTENTRRVAWSGIGVDLRSATPGVDAVREGVGRVLREGRFPLRVAELRRESEEMDCFGIVHEELFGLVGV</sequence>
<comment type="caution">
    <text evidence="2">The sequence shown here is derived from an EMBL/GenBank/DDBJ whole genome shotgun (WGS) entry which is preliminary data.</text>
</comment>
<name>A0AAI8VNP9_9PEZI</name>
<evidence type="ECO:0000313" key="2">
    <source>
        <dbReference type="EMBL" id="CAJ2508301.1"/>
    </source>
</evidence>
<dbReference type="Gene3D" id="3.40.50.2000">
    <property type="entry name" value="Glycogen Phosphorylase B"/>
    <property type="match status" value="2"/>
</dbReference>
<feature type="domain" description="Erythromycin biosynthesis protein CIII-like C-terminal" evidence="1">
    <location>
        <begin position="379"/>
        <end position="487"/>
    </location>
</feature>
<dbReference type="GO" id="GO:0016757">
    <property type="term" value="F:glycosyltransferase activity"/>
    <property type="evidence" value="ECO:0007669"/>
    <property type="project" value="TreeGrafter"/>
</dbReference>
<dbReference type="Pfam" id="PF06722">
    <property type="entry name" value="EryCIII-like_C"/>
    <property type="match status" value="1"/>
</dbReference>
<evidence type="ECO:0000259" key="1">
    <source>
        <dbReference type="Pfam" id="PF06722"/>
    </source>
</evidence>
<dbReference type="EMBL" id="CAUWAG010000010">
    <property type="protein sequence ID" value="CAJ2508301.1"/>
    <property type="molecule type" value="Genomic_DNA"/>
</dbReference>
<proteinExistence type="predicted"/>
<reference evidence="2" key="1">
    <citation type="submission" date="2023-10" db="EMBL/GenBank/DDBJ databases">
        <authorList>
            <person name="Hackl T."/>
        </authorList>
    </citation>
    <scope>NUCLEOTIDE SEQUENCE</scope>
</reference>
<keyword evidence="3" id="KW-1185">Reference proteome</keyword>
<dbReference type="InterPro" id="IPR010610">
    <property type="entry name" value="EryCIII-like_C"/>
</dbReference>
<organism evidence="2 3">
    <name type="scientific">Anthostomella pinea</name>
    <dbReference type="NCBI Taxonomy" id="933095"/>
    <lineage>
        <taxon>Eukaryota</taxon>
        <taxon>Fungi</taxon>
        <taxon>Dikarya</taxon>
        <taxon>Ascomycota</taxon>
        <taxon>Pezizomycotina</taxon>
        <taxon>Sordariomycetes</taxon>
        <taxon>Xylariomycetidae</taxon>
        <taxon>Xylariales</taxon>
        <taxon>Xylariaceae</taxon>
        <taxon>Anthostomella</taxon>
    </lineage>
</organism>
<protein>
    <submittedName>
        <fullName evidence="2">Uu.00g094870.m01.CDS01</fullName>
    </submittedName>
</protein>
<evidence type="ECO:0000313" key="3">
    <source>
        <dbReference type="Proteomes" id="UP001295740"/>
    </source>
</evidence>
<dbReference type="PANTHER" id="PTHR21015">
    <property type="entry name" value="UDP-N-ACETYLGLUCOSAMINE--N-ACETYLMURAMYL-(PENTAPEPTIDE) PYROPHOSPHORYL-UNDECAPRENOL N-ACETYLGLUCOSAMINE TRANSFERASE 1"/>
    <property type="match status" value="1"/>
</dbReference>
<dbReference type="Proteomes" id="UP001295740">
    <property type="component" value="Unassembled WGS sequence"/>
</dbReference>
<dbReference type="AlphaFoldDB" id="A0AAI8VNP9"/>